<reference evidence="2" key="1">
    <citation type="journal article" date="2019" name="Int. J. Syst. Evol. Microbiol.">
        <title>The Global Catalogue of Microorganisms (GCM) 10K type strain sequencing project: providing services to taxonomists for standard genome sequencing and annotation.</title>
        <authorList>
            <consortium name="The Broad Institute Genomics Platform"/>
            <consortium name="The Broad Institute Genome Sequencing Center for Infectious Disease"/>
            <person name="Wu L."/>
            <person name="Ma J."/>
        </authorList>
    </citation>
    <scope>NUCLEOTIDE SEQUENCE [LARGE SCALE GENOMIC DNA]</scope>
    <source>
        <strain evidence="2">JCM 17939</strain>
    </source>
</reference>
<evidence type="ECO:0000313" key="2">
    <source>
        <dbReference type="Proteomes" id="UP001501442"/>
    </source>
</evidence>
<protein>
    <submittedName>
        <fullName evidence="1">Uncharacterized protein</fullName>
    </submittedName>
</protein>
<keyword evidence="2" id="KW-1185">Reference proteome</keyword>
<dbReference type="Pfam" id="PF19944">
    <property type="entry name" value="DUF6406"/>
    <property type="match status" value="1"/>
</dbReference>
<dbReference type="InterPro" id="IPR045642">
    <property type="entry name" value="DUF6406"/>
</dbReference>
<dbReference type="EMBL" id="BAABHK010000002">
    <property type="protein sequence ID" value="GAA4622900.1"/>
    <property type="molecule type" value="Genomic_DNA"/>
</dbReference>
<name>A0ABP8U879_9ACTN</name>
<dbReference type="RefSeq" id="WP_345430096.1">
    <property type="nucleotide sequence ID" value="NZ_BAABHK010000002.1"/>
</dbReference>
<sequence>MAIEEIRLQRGRQRNTAIGSFGVIYVDAREGHPLTVRLGVAAEEENRYTLRPGDTFPVGDQTWRLDRVDDPGGRDWTVVLTKVG</sequence>
<gene>
    <name evidence="1" type="ORF">GCM10023196_016940</name>
</gene>
<dbReference type="Proteomes" id="UP001501442">
    <property type="component" value="Unassembled WGS sequence"/>
</dbReference>
<organism evidence="1 2">
    <name type="scientific">Actinoallomurus vinaceus</name>
    <dbReference type="NCBI Taxonomy" id="1080074"/>
    <lineage>
        <taxon>Bacteria</taxon>
        <taxon>Bacillati</taxon>
        <taxon>Actinomycetota</taxon>
        <taxon>Actinomycetes</taxon>
        <taxon>Streptosporangiales</taxon>
        <taxon>Thermomonosporaceae</taxon>
        <taxon>Actinoallomurus</taxon>
    </lineage>
</organism>
<accession>A0ABP8U879</accession>
<comment type="caution">
    <text evidence="1">The sequence shown here is derived from an EMBL/GenBank/DDBJ whole genome shotgun (WGS) entry which is preliminary data.</text>
</comment>
<evidence type="ECO:0000313" key="1">
    <source>
        <dbReference type="EMBL" id="GAA4622900.1"/>
    </source>
</evidence>
<proteinExistence type="predicted"/>